<dbReference type="AlphaFoldDB" id="A0A0M2KBL7"/>
<dbReference type="RefSeq" id="WP_016190701.1">
    <property type="nucleotide sequence ID" value="NZ_CP089932.1"/>
</dbReference>
<evidence type="ECO:0008006" key="5">
    <source>
        <dbReference type="Google" id="ProtNLM"/>
    </source>
</evidence>
<dbReference type="STRING" id="65700.SY86_14265"/>
<comment type="caution">
    <text evidence="3">The sequence shown here is derived from an EMBL/GenBank/DDBJ whole genome shotgun (WGS) entry which is preliminary data.</text>
</comment>
<feature type="transmembrane region" description="Helical" evidence="2">
    <location>
        <begin position="21"/>
        <end position="44"/>
    </location>
</feature>
<organism evidence="3 4">
    <name type="scientific">Erwinia tracheiphila</name>
    <dbReference type="NCBI Taxonomy" id="65700"/>
    <lineage>
        <taxon>Bacteria</taxon>
        <taxon>Pseudomonadati</taxon>
        <taxon>Pseudomonadota</taxon>
        <taxon>Gammaproteobacteria</taxon>
        <taxon>Enterobacterales</taxon>
        <taxon>Erwiniaceae</taxon>
        <taxon>Erwinia</taxon>
    </lineage>
</organism>
<reference evidence="3 4" key="1">
    <citation type="submission" date="2015-01" db="EMBL/GenBank/DDBJ databases">
        <title>Erwinia tracheiphila.</title>
        <authorList>
            <person name="Shapiro L.R."/>
        </authorList>
    </citation>
    <scope>NUCLEOTIDE SEQUENCE [LARGE SCALE GENOMIC DNA]</scope>
    <source>
        <strain evidence="3 4">BuffGH</strain>
    </source>
</reference>
<dbReference type="EMBL" id="JXNU01000003">
    <property type="protein sequence ID" value="KKF36339.1"/>
    <property type="molecule type" value="Genomic_DNA"/>
</dbReference>
<keyword evidence="2" id="KW-0472">Membrane</keyword>
<gene>
    <name evidence="3" type="ORF">SY86_14265</name>
</gene>
<feature type="coiled-coil region" evidence="1">
    <location>
        <begin position="108"/>
        <end position="135"/>
    </location>
</feature>
<evidence type="ECO:0000313" key="3">
    <source>
        <dbReference type="EMBL" id="KKF36339.1"/>
    </source>
</evidence>
<sequence>MSETNITESVPTRGKRGRWSWRSAVITCLCLTMVAAGFVLYVLVSGVTDLDTRLSRLEAQDNTATTAETLSTLQSQISTLQAGLADNQQRVETLKKAAETRTEPSQELASLQASAARLQQAQQEMAARLSALAEQLNALKTVPAAAIPAQEKTTTGVKKPLPVKPRSTAVVVHHAPFVLTGVERRGAESWAAVAPRGYHSLSQIALIGEGETVSGWTLVRAGYSEATFRVNGRLTALKVE</sequence>
<keyword evidence="4" id="KW-1185">Reference proteome</keyword>
<dbReference type="PATRIC" id="fig|65700.7.peg.3583"/>
<accession>A0A0M2KBL7</accession>
<keyword evidence="2" id="KW-0812">Transmembrane</keyword>
<keyword evidence="1" id="KW-0175">Coiled coil</keyword>
<evidence type="ECO:0000256" key="1">
    <source>
        <dbReference type="SAM" id="Coils"/>
    </source>
</evidence>
<evidence type="ECO:0000313" key="4">
    <source>
        <dbReference type="Proteomes" id="UP000033924"/>
    </source>
</evidence>
<proteinExistence type="predicted"/>
<dbReference type="Proteomes" id="UP000033924">
    <property type="component" value="Unassembled WGS sequence"/>
</dbReference>
<protein>
    <recommendedName>
        <fullName evidence="5">Plasmid transfer protein</fullName>
    </recommendedName>
</protein>
<keyword evidence="2" id="KW-1133">Transmembrane helix</keyword>
<evidence type="ECO:0000256" key="2">
    <source>
        <dbReference type="SAM" id="Phobius"/>
    </source>
</evidence>
<name>A0A0M2KBL7_9GAMM</name>
<dbReference type="Gene3D" id="1.10.287.1490">
    <property type="match status" value="1"/>
</dbReference>